<organism evidence="7 8">
    <name type="scientific">Tropicimonas omnivorans</name>
    <dbReference type="NCBI Taxonomy" id="3075590"/>
    <lineage>
        <taxon>Bacteria</taxon>
        <taxon>Pseudomonadati</taxon>
        <taxon>Pseudomonadota</taxon>
        <taxon>Alphaproteobacteria</taxon>
        <taxon>Rhodobacterales</taxon>
        <taxon>Roseobacteraceae</taxon>
        <taxon>Tropicimonas</taxon>
    </lineage>
</organism>
<dbReference type="InterPro" id="IPR036390">
    <property type="entry name" value="WH_DNA-bd_sf"/>
</dbReference>
<feature type="compositionally biased region" description="Basic and acidic residues" evidence="5">
    <location>
        <begin position="1"/>
        <end position="15"/>
    </location>
</feature>
<keyword evidence="4" id="KW-0804">Transcription</keyword>
<evidence type="ECO:0000256" key="1">
    <source>
        <dbReference type="ARBA" id="ARBA00009437"/>
    </source>
</evidence>
<protein>
    <submittedName>
        <fullName evidence="7">LysR family transcriptional regulator</fullName>
    </submittedName>
</protein>
<evidence type="ECO:0000256" key="5">
    <source>
        <dbReference type="SAM" id="MobiDB-lite"/>
    </source>
</evidence>
<dbReference type="Gene3D" id="1.10.10.10">
    <property type="entry name" value="Winged helix-like DNA-binding domain superfamily/Winged helix DNA-binding domain"/>
    <property type="match status" value="1"/>
</dbReference>
<evidence type="ECO:0000313" key="7">
    <source>
        <dbReference type="EMBL" id="MDT0683435.1"/>
    </source>
</evidence>
<accession>A0ABU3DI80</accession>
<comment type="caution">
    <text evidence="7">The sequence shown here is derived from an EMBL/GenBank/DDBJ whole genome shotgun (WGS) entry which is preliminary data.</text>
</comment>
<dbReference type="Pfam" id="PF03466">
    <property type="entry name" value="LysR_substrate"/>
    <property type="match status" value="1"/>
</dbReference>
<feature type="region of interest" description="Disordered" evidence="5">
    <location>
        <begin position="1"/>
        <end position="22"/>
    </location>
</feature>
<dbReference type="InterPro" id="IPR036388">
    <property type="entry name" value="WH-like_DNA-bd_sf"/>
</dbReference>
<feature type="domain" description="HTH lysR-type" evidence="6">
    <location>
        <begin position="23"/>
        <end position="80"/>
    </location>
</feature>
<dbReference type="SUPFAM" id="SSF46785">
    <property type="entry name" value="Winged helix' DNA-binding domain"/>
    <property type="match status" value="1"/>
</dbReference>
<dbReference type="PANTHER" id="PTHR30537">
    <property type="entry name" value="HTH-TYPE TRANSCRIPTIONAL REGULATOR"/>
    <property type="match status" value="1"/>
</dbReference>
<keyword evidence="2" id="KW-0805">Transcription regulation</keyword>
<keyword evidence="8" id="KW-1185">Reference proteome</keyword>
<dbReference type="SUPFAM" id="SSF53850">
    <property type="entry name" value="Periplasmic binding protein-like II"/>
    <property type="match status" value="1"/>
</dbReference>
<dbReference type="Pfam" id="PF00126">
    <property type="entry name" value="HTH_1"/>
    <property type="match status" value="1"/>
</dbReference>
<proteinExistence type="inferred from homology"/>
<dbReference type="EMBL" id="JAVRHL010000003">
    <property type="protein sequence ID" value="MDT0683435.1"/>
    <property type="molecule type" value="Genomic_DNA"/>
</dbReference>
<dbReference type="PANTHER" id="PTHR30537:SF3">
    <property type="entry name" value="TRANSCRIPTIONAL REGULATORY PROTEIN"/>
    <property type="match status" value="1"/>
</dbReference>
<dbReference type="InterPro" id="IPR058163">
    <property type="entry name" value="LysR-type_TF_proteobact-type"/>
</dbReference>
<evidence type="ECO:0000259" key="6">
    <source>
        <dbReference type="PROSITE" id="PS50931"/>
    </source>
</evidence>
<dbReference type="InterPro" id="IPR005119">
    <property type="entry name" value="LysR_subst-bd"/>
</dbReference>
<gene>
    <name evidence="7" type="ORF">RM543_12120</name>
</gene>
<dbReference type="InterPro" id="IPR000847">
    <property type="entry name" value="LysR_HTH_N"/>
</dbReference>
<evidence type="ECO:0000256" key="2">
    <source>
        <dbReference type="ARBA" id="ARBA00023015"/>
    </source>
</evidence>
<comment type="similarity">
    <text evidence="1">Belongs to the LysR transcriptional regulatory family.</text>
</comment>
<evidence type="ECO:0000256" key="3">
    <source>
        <dbReference type="ARBA" id="ARBA00023125"/>
    </source>
</evidence>
<sequence length="287" mass="30999">MSEKKNGPAKEKDGTPSRASGRIPWGDLSAFLAIARQGGLSAAARDIGSSAPTLGRRMRAMERALGRELFVHRSHGYDLTAEGAQLRDRLLPVEDIIARATLPASDGALPLVKISAGTWTALALTAVLRSITGDPPDLRVRLLQGEDVLSIPRREAAIGFRSRRPTDTGLAGRRIQRVEFAPFATADAPDDWIVVRADTPSAHWVAERCGDGIAVEANSPRLALDLALSGFGRAMLPTFLGDRQAGLERTGPVVDDLAHDQWLVSHDDDRDLPEIRRALDRIGRAFG</sequence>
<dbReference type="RefSeq" id="WP_311691977.1">
    <property type="nucleotide sequence ID" value="NZ_JAVRHL010000003.1"/>
</dbReference>
<name>A0ABU3DI80_9RHOB</name>
<keyword evidence="3" id="KW-0238">DNA-binding</keyword>
<evidence type="ECO:0000256" key="4">
    <source>
        <dbReference type="ARBA" id="ARBA00023163"/>
    </source>
</evidence>
<reference evidence="7 8" key="1">
    <citation type="submission" date="2023-09" db="EMBL/GenBank/DDBJ databases">
        <authorList>
            <person name="Rey-Velasco X."/>
        </authorList>
    </citation>
    <scope>NUCLEOTIDE SEQUENCE [LARGE SCALE GENOMIC DNA]</scope>
    <source>
        <strain evidence="7 8">F158</strain>
    </source>
</reference>
<evidence type="ECO:0000313" key="8">
    <source>
        <dbReference type="Proteomes" id="UP001265259"/>
    </source>
</evidence>
<dbReference type="PROSITE" id="PS50931">
    <property type="entry name" value="HTH_LYSR"/>
    <property type="match status" value="1"/>
</dbReference>
<dbReference type="Proteomes" id="UP001265259">
    <property type="component" value="Unassembled WGS sequence"/>
</dbReference>